<keyword evidence="1" id="KW-0812">Transmembrane</keyword>
<sequence>MMKIMFTLAVLSLGFFVFIGEQFWGMISGLSLFFIGIFFSKPRFKKK</sequence>
<comment type="caution">
    <text evidence="2">The sequence shown here is derived from an EMBL/GenBank/DDBJ whole genome shotgun (WGS) entry which is preliminary data.</text>
</comment>
<keyword evidence="1" id="KW-1133">Transmembrane helix</keyword>
<reference evidence="2 3" key="1">
    <citation type="submission" date="2016-10" db="EMBL/GenBank/DDBJ databases">
        <authorList>
            <person name="Varghese N."/>
            <person name="Submissions S."/>
        </authorList>
    </citation>
    <scope>NUCLEOTIDE SEQUENCE [LARGE SCALE GENOMIC DNA]</scope>
    <source>
        <strain evidence="2 3">DSM 21619</strain>
    </source>
</reference>
<name>A0AAX2EI88_9BACI</name>
<evidence type="ECO:0000313" key="3">
    <source>
        <dbReference type="Proteomes" id="UP000199735"/>
    </source>
</evidence>
<dbReference type="EMBL" id="FOCD01000003">
    <property type="protein sequence ID" value="SEN80219.1"/>
    <property type="molecule type" value="Genomic_DNA"/>
</dbReference>
<gene>
    <name evidence="2" type="ORF">SAMN04489762_2877</name>
</gene>
<organism evidence="2 3">
    <name type="scientific">Terribacillus saccharophilus</name>
    <dbReference type="NCBI Taxonomy" id="361277"/>
    <lineage>
        <taxon>Bacteria</taxon>
        <taxon>Bacillati</taxon>
        <taxon>Bacillota</taxon>
        <taxon>Bacilli</taxon>
        <taxon>Bacillales</taxon>
        <taxon>Bacillaceae</taxon>
        <taxon>Terribacillus</taxon>
    </lineage>
</organism>
<dbReference type="AlphaFoldDB" id="A0AAX2EI88"/>
<evidence type="ECO:0000256" key="1">
    <source>
        <dbReference type="SAM" id="Phobius"/>
    </source>
</evidence>
<evidence type="ECO:0000313" key="2">
    <source>
        <dbReference type="EMBL" id="SEN80219.1"/>
    </source>
</evidence>
<keyword evidence="1" id="KW-0472">Membrane</keyword>
<protein>
    <submittedName>
        <fullName evidence="2">Uncharacterized protein</fullName>
    </submittedName>
</protein>
<dbReference type="Proteomes" id="UP000199735">
    <property type="component" value="Unassembled WGS sequence"/>
</dbReference>
<accession>A0AAX2EI88</accession>
<feature type="transmembrane region" description="Helical" evidence="1">
    <location>
        <begin position="6"/>
        <end position="39"/>
    </location>
</feature>
<proteinExistence type="predicted"/>